<keyword evidence="4" id="KW-0694">RNA-binding</keyword>
<comment type="caution">
    <text evidence="7">The sequence shown here is derived from an EMBL/GenBank/DDBJ whole genome shotgun (WGS) entry which is preliminary data.</text>
</comment>
<keyword evidence="5" id="KW-0051">Antiviral defense</keyword>
<comment type="function">
    <text evidence="1">This subunit may be involved in monitoring complementarity of crRNA and target RNA.</text>
</comment>
<evidence type="ECO:0000256" key="6">
    <source>
        <dbReference type="ARBA" id="ARBA00031723"/>
    </source>
</evidence>
<evidence type="ECO:0000256" key="3">
    <source>
        <dbReference type="ARBA" id="ARBA00016118"/>
    </source>
</evidence>
<dbReference type="InterPro" id="IPR010149">
    <property type="entry name" value="CRISPR-assoc_prot_Csm2_III-A"/>
</dbReference>
<dbReference type="RefSeq" id="WP_085418481.1">
    <property type="nucleotide sequence ID" value="NZ_CP091509.1"/>
</dbReference>
<dbReference type="EMBL" id="MTAC01000016">
    <property type="protein sequence ID" value="OSI34344.1"/>
    <property type="molecule type" value="Genomic_DNA"/>
</dbReference>
<evidence type="ECO:0000313" key="7">
    <source>
        <dbReference type="EMBL" id="OSI34344.1"/>
    </source>
</evidence>
<accession>A0ABX3WMR0</accession>
<proteinExistence type="inferred from homology"/>
<comment type="similarity">
    <text evidence="2">Belongs to the CRISPR-associated Csm2 family.</text>
</comment>
<dbReference type="Proteomes" id="UP000193346">
    <property type="component" value="Unassembled WGS sequence"/>
</dbReference>
<evidence type="ECO:0000313" key="8">
    <source>
        <dbReference type="Proteomes" id="UP000193346"/>
    </source>
</evidence>
<evidence type="ECO:0000256" key="2">
    <source>
        <dbReference type="ARBA" id="ARBA00006896"/>
    </source>
</evidence>
<gene>
    <name evidence="7" type="ORF">BV913_07305</name>
</gene>
<name>A0ABX3WMR0_9NEIS</name>
<protein>
    <recommendedName>
        <fullName evidence="3">CRISPR system Cms protein Csm2</fullName>
    </recommendedName>
    <alternativeName>
        <fullName evidence="6">CRISPR type III A-associated protein Csm2</fullName>
    </alternativeName>
</protein>
<reference evidence="7 8" key="1">
    <citation type="submission" date="2017-01" db="EMBL/GenBank/DDBJ databases">
        <authorList>
            <person name="Wolfgang W.J."/>
            <person name="Cole J."/>
            <person name="Wroblewski D."/>
            <person name="Mcginnis J."/>
            <person name="Musser K.A."/>
        </authorList>
    </citation>
    <scope>NUCLEOTIDE SEQUENCE [LARGE SCALE GENOMIC DNA]</scope>
    <source>
        <strain evidence="7 8">93087</strain>
    </source>
</reference>
<dbReference type="NCBIfam" id="TIGR01870">
    <property type="entry name" value="cas_TM1810_Csm2"/>
    <property type="match status" value="1"/>
</dbReference>
<keyword evidence="8" id="KW-1185">Reference proteome</keyword>
<sequence length="134" mass="15398">MNLNLIKLDSLAENIFSEVAQETADFISPLPNERGRVADVNKSTQLRKFYDELVMWHDKVFHASERSEAYRQAAPFIHMLKAKAAYSQGRGHVDKNFVDVFNRIISQINSPETLKHAKLFFEAVLGFRKASEQK</sequence>
<evidence type="ECO:0000256" key="5">
    <source>
        <dbReference type="ARBA" id="ARBA00023118"/>
    </source>
</evidence>
<dbReference type="Pfam" id="PF03750">
    <property type="entry name" value="Csm2_III-A"/>
    <property type="match status" value="1"/>
</dbReference>
<evidence type="ECO:0000256" key="1">
    <source>
        <dbReference type="ARBA" id="ARBA00003640"/>
    </source>
</evidence>
<evidence type="ECO:0000256" key="4">
    <source>
        <dbReference type="ARBA" id="ARBA00022884"/>
    </source>
</evidence>
<organism evidence="7 8">
    <name type="scientific">Neisseria dumasiana</name>
    <dbReference type="NCBI Taxonomy" id="1931275"/>
    <lineage>
        <taxon>Bacteria</taxon>
        <taxon>Pseudomonadati</taxon>
        <taxon>Pseudomonadota</taxon>
        <taxon>Betaproteobacteria</taxon>
        <taxon>Neisseriales</taxon>
        <taxon>Neisseriaceae</taxon>
        <taxon>Neisseria</taxon>
    </lineage>
</organism>